<feature type="compositionally biased region" description="Pro residues" evidence="1">
    <location>
        <begin position="250"/>
        <end position="260"/>
    </location>
</feature>
<comment type="caution">
    <text evidence="3">The sequence shown here is derived from an EMBL/GenBank/DDBJ whole genome shotgun (WGS) entry which is preliminary data.</text>
</comment>
<dbReference type="OrthoDB" id="6250271at2759"/>
<keyword evidence="2" id="KW-0812">Transmembrane</keyword>
<dbReference type="EMBL" id="SEYY01018372">
    <property type="protein sequence ID" value="KAB7499416.1"/>
    <property type="molecule type" value="Genomic_DNA"/>
</dbReference>
<evidence type="ECO:0000313" key="3">
    <source>
        <dbReference type="EMBL" id="KAB7499416.1"/>
    </source>
</evidence>
<evidence type="ECO:0000256" key="2">
    <source>
        <dbReference type="SAM" id="Phobius"/>
    </source>
</evidence>
<keyword evidence="2" id="KW-0472">Membrane</keyword>
<name>A0A5N5SYY9_9CRUS</name>
<keyword evidence="2" id="KW-1133">Transmembrane helix</keyword>
<reference evidence="3 4" key="1">
    <citation type="journal article" date="2019" name="PLoS Biol.">
        <title>Sex chromosomes control vertical transmission of feminizing Wolbachia symbionts in an isopod.</title>
        <authorList>
            <person name="Becking T."/>
            <person name="Chebbi M.A."/>
            <person name="Giraud I."/>
            <person name="Moumen B."/>
            <person name="Laverre T."/>
            <person name="Caubet Y."/>
            <person name="Peccoud J."/>
            <person name="Gilbert C."/>
            <person name="Cordaux R."/>
        </authorList>
    </citation>
    <scope>NUCLEOTIDE SEQUENCE [LARGE SCALE GENOMIC DNA]</scope>
    <source>
        <strain evidence="3">ANa2</strain>
        <tissue evidence="3">Whole body excluding digestive tract and cuticle</tissue>
    </source>
</reference>
<keyword evidence="4" id="KW-1185">Reference proteome</keyword>
<organism evidence="3 4">
    <name type="scientific">Armadillidium nasatum</name>
    <dbReference type="NCBI Taxonomy" id="96803"/>
    <lineage>
        <taxon>Eukaryota</taxon>
        <taxon>Metazoa</taxon>
        <taxon>Ecdysozoa</taxon>
        <taxon>Arthropoda</taxon>
        <taxon>Crustacea</taxon>
        <taxon>Multicrustacea</taxon>
        <taxon>Malacostraca</taxon>
        <taxon>Eumalacostraca</taxon>
        <taxon>Peracarida</taxon>
        <taxon>Isopoda</taxon>
        <taxon>Oniscidea</taxon>
        <taxon>Crinocheta</taxon>
        <taxon>Armadillidiidae</taxon>
        <taxon>Armadillidium</taxon>
    </lineage>
</organism>
<sequence>MFLTHTGTIRNVGVIRVELPTLALCLSVAVTVYSDYIFHLIILFWQSSVPVTIFLPRSFIEALPLGATSSFLLMVVFGSLVAVFILVIICLAAYIHKNKKNREDKNAAMPTKMNHIITNGGSNSKLDPLSVLNHHHQTDEGSDITSIEAPKITSNDHKSLRGMGSHQGSKRYSRNPLANGGPHESKSHNKDDGGDSLSLNGSNATTTSTATGGSESPPNHGSSSYDGTARATGGLPNGNANHNTNNNSIPPAPPVPPPVPVKTFQSKNFLDRPSSSSSDIGSDRKYFTTKLPAVL</sequence>
<evidence type="ECO:0000256" key="1">
    <source>
        <dbReference type="SAM" id="MobiDB-lite"/>
    </source>
</evidence>
<feature type="compositionally biased region" description="Low complexity" evidence="1">
    <location>
        <begin position="237"/>
        <end position="247"/>
    </location>
</feature>
<feature type="compositionally biased region" description="Low complexity" evidence="1">
    <location>
        <begin position="196"/>
        <end position="214"/>
    </location>
</feature>
<feature type="compositionally biased region" description="Polar residues" evidence="1">
    <location>
        <begin position="216"/>
        <end position="226"/>
    </location>
</feature>
<feature type="transmembrane region" description="Helical" evidence="2">
    <location>
        <begin position="21"/>
        <end position="45"/>
    </location>
</feature>
<gene>
    <name evidence="3" type="ORF">Anas_00859</name>
</gene>
<feature type="compositionally biased region" description="Basic and acidic residues" evidence="1">
    <location>
        <begin position="183"/>
        <end position="193"/>
    </location>
</feature>
<dbReference type="AlphaFoldDB" id="A0A5N5SYY9"/>
<feature type="transmembrane region" description="Helical" evidence="2">
    <location>
        <begin position="65"/>
        <end position="95"/>
    </location>
</feature>
<accession>A0A5N5SYY9</accession>
<proteinExistence type="predicted"/>
<evidence type="ECO:0000313" key="4">
    <source>
        <dbReference type="Proteomes" id="UP000326759"/>
    </source>
</evidence>
<dbReference type="Proteomes" id="UP000326759">
    <property type="component" value="Unassembled WGS sequence"/>
</dbReference>
<feature type="region of interest" description="Disordered" evidence="1">
    <location>
        <begin position="135"/>
        <end position="295"/>
    </location>
</feature>
<protein>
    <submittedName>
        <fullName evidence="3">Uncharacterized protein</fullName>
    </submittedName>
</protein>